<dbReference type="GO" id="GO:0008830">
    <property type="term" value="F:dTDP-4-dehydrorhamnose 3,5-epimerase activity"/>
    <property type="evidence" value="ECO:0007669"/>
    <property type="project" value="UniProtKB-UniRule"/>
</dbReference>
<proteinExistence type="inferred from homology"/>
<sequence length="184" mass="21238">MNFIDTGFKDLWLMEPSVFGDSRGYFFEAFNAKSFEIATGLKPYFVQHNQSKSQKNVLRGLHLQKGNFSQAKLIRVIQGAVLDVVVDLRKEEPTFGKYYSVNLTAENQKQLFVPRSFAHGFLVLEEDTIFTYSCDNYYHPEHELTLKYNDENYVQVWPADVNFILSEKDIKGLDFAAITSQLNV</sequence>
<dbReference type="Proteomes" id="UP000289238">
    <property type="component" value="Unassembled WGS sequence"/>
</dbReference>
<feature type="site" description="Participates in a stacking interaction with the thymidine ring of dTDP-4-oxo-6-deoxyglucose" evidence="6">
    <location>
        <position position="138"/>
    </location>
</feature>
<organism evidence="8 9">
    <name type="scientific">Leeuwenhoekiella aequorea</name>
    <dbReference type="NCBI Taxonomy" id="283736"/>
    <lineage>
        <taxon>Bacteria</taxon>
        <taxon>Pseudomonadati</taxon>
        <taxon>Bacteroidota</taxon>
        <taxon>Flavobacteriia</taxon>
        <taxon>Flavobacteriales</taxon>
        <taxon>Flavobacteriaceae</taxon>
        <taxon>Leeuwenhoekiella</taxon>
    </lineage>
</organism>
<comment type="function">
    <text evidence="2 7">Catalyzes the epimerization of the C3' and C5'positions of dTDP-6-deoxy-D-xylo-4-hexulose, forming dTDP-6-deoxy-L-lyxo-4-hexulose.</text>
</comment>
<comment type="pathway">
    <text evidence="7">Carbohydrate biosynthesis; dTDP-L-rhamnose biosynthesis.</text>
</comment>
<dbReference type="InterPro" id="IPR011051">
    <property type="entry name" value="RmlC_Cupin_sf"/>
</dbReference>
<dbReference type="OrthoDB" id="9800680at2"/>
<protein>
    <recommendedName>
        <fullName evidence="4 7">dTDP-4-dehydrorhamnose 3,5-epimerase</fullName>
        <ecNumber evidence="3 7">5.1.3.13</ecNumber>
    </recommendedName>
    <alternativeName>
        <fullName evidence="7">Thymidine diphospho-4-keto-rhamnose 3,5-epimerase</fullName>
    </alternativeName>
</protein>
<evidence type="ECO:0000256" key="1">
    <source>
        <dbReference type="ARBA" id="ARBA00001298"/>
    </source>
</evidence>
<evidence type="ECO:0000256" key="3">
    <source>
        <dbReference type="ARBA" id="ARBA00012098"/>
    </source>
</evidence>
<dbReference type="EC" id="5.1.3.13" evidence="3 7"/>
<comment type="subunit">
    <text evidence="7">Homodimer.</text>
</comment>
<comment type="catalytic activity">
    <reaction evidence="1 7">
        <text>dTDP-4-dehydro-6-deoxy-alpha-D-glucose = dTDP-4-dehydro-beta-L-rhamnose</text>
        <dbReference type="Rhea" id="RHEA:16969"/>
        <dbReference type="ChEBI" id="CHEBI:57649"/>
        <dbReference type="ChEBI" id="CHEBI:62830"/>
        <dbReference type="EC" id="5.1.3.13"/>
    </reaction>
</comment>
<evidence type="ECO:0000256" key="5">
    <source>
        <dbReference type="PIRSR" id="PIRSR600888-1"/>
    </source>
</evidence>
<dbReference type="Pfam" id="PF00908">
    <property type="entry name" value="dTDP_sugar_isom"/>
    <property type="match status" value="1"/>
</dbReference>
<dbReference type="EMBL" id="QOVM01000007">
    <property type="protein sequence ID" value="RXG20833.1"/>
    <property type="molecule type" value="Genomic_DNA"/>
</dbReference>
<dbReference type="Gene3D" id="2.60.120.10">
    <property type="entry name" value="Jelly Rolls"/>
    <property type="match status" value="1"/>
</dbReference>
<evidence type="ECO:0000256" key="6">
    <source>
        <dbReference type="PIRSR" id="PIRSR600888-3"/>
    </source>
</evidence>
<dbReference type="PANTHER" id="PTHR21047">
    <property type="entry name" value="DTDP-6-DEOXY-D-GLUCOSE-3,5 EPIMERASE"/>
    <property type="match status" value="1"/>
</dbReference>
<feature type="active site" description="Proton donor" evidence="5">
    <location>
        <position position="132"/>
    </location>
</feature>
<dbReference type="SUPFAM" id="SSF51182">
    <property type="entry name" value="RmlC-like cupins"/>
    <property type="match status" value="1"/>
</dbReference>
<dbReference type="GO" id="GO:0019305">
    <property type="term" value="P:dTDP-rhamnose biosynthetic process"/>
    <property type="evidence" value="ECO:0007669"/>
    <property type="project" value="UniProtKB-UniRule"/>
</dbReference>
<comment type="caution">
    <text evidence="8">The sequence shown here is derived from an EMBL/GenBank/DDBJ whole genome shotgun (WGS) entry which is preliminary data.</text>
</comment>
<gene>
    <name evidence="8" type="ORF">DSM00_2937</name>
</gene>
<name>A0A4Q0P2P9_9FLAO</name>
<keyword evidence="7" id="KW-0413">Isomerase</keyword>
<comment type="similarity">
    <text evidence="7">Belongs to the dTDP-4-dehydrorhamnose 3,5-epimerase family.</text>
</comment>
<dbReference type="NCBIfam" id="TIGR01221">
    <property type="entry name" value="rmlC"/>
    <property type="match status" value="1"/>
</dbReference>
<dbReference type="GO" id="GO:0005829">
    <property type="term" value="C:cytosol"/>
    <property type="evidence" value="ECO:0007669"/>
    <property type="project" value="TreeGrafter"/>
</dbReference>
<evidence type="ECO:0000256" key="7">
    <source>
        <dbReference type="RuleBase" id="RU364069"/>
    </source>
</evidence>
<dbReference type="AlphaFoldDB" id="A0A4Q0P2P9"/>
<dbReference type="InterPro" id="IPR014710">
    <property type="entry name" value="RmlC-like_jellyroll"/>
</dbReference>
<feature type="active site" description="Proton acceptor" evidence="5">
    <location>
        <position position="62"/>
    </location>
</feature>
<dbReference type="PANTHER" id="PTHR21047:SF2">
    <property type="entry name" value="THYMIDINE DIPHOSPHO-4-KETO-RHAMNOSE 3,5-EPIMERASE"/>
    <property type="match status" value="1"/>
</dbReference>
<accession>A0A4Q0P2P9</accession>
<dbReference type="InterPro" id="IPR000888">
    <property type="entry name" value="RmlC-like"/>
</dbReference>
<evidence type="ECO:0000256" key="2">
    <source>
        <dbReference type="ARBA" id="ARBA00001997"/>
    </source>
</evidence>
<dbReference type="GO" id="GO:0000271">
    <property type="term" value="P:polysaccharide biosynthetic process"/>
    <property type="evidence" value="ECO:0007669"/>
    <property type="project" value="TreeGrafter"/>
</dbReference>
<keyword evidence="9" id="KW-1185">Reference proteome</keyword>
<dbReference type="UniPathway" id="UPA00124"/>
<evidence type="ECO:0000313" key="9">
    <source>
        <dbReference type="Proteomes" id="UP000289238"/>
    </source>
</evidence>
<dbReference type="CDD" id="cd00438">
    <property type="entry name" value="cupin_RmlC"/>
    <property type="match status" value="1"/>
</dbReference>
<dbReference type="RefSeq" id="WP_128758681.1">
    <property type="nucleotide sequence ID" value="NZ_QOVM01000007.1"/>
</dbReference>
<evidence type="ECO:0000256" key="4">
    <source>
        <dbReference type="ARBA" id="ARBA00019595"/>
    </source>
</evidence>
<reference evidence="8 9" key="1">
    <citation type="submission" date="2018-07" db="EMBL/GenBank/DDBJ databases">
        <title>Leeuwenhoekiella genomics.</title>
        <authorList>
            <person name="Tahon G."/>
            <person name="Willems A."/>
        </authorList>
    </citation>
    <scope>NUCLEOTIDE SEQUENCE [LARGE SCALE GENOMIC DNA]</scope>
    <source>
        <strain evidence="8 9">LMG 22550</strain>
    </source>
</reference>
<evidence type="ECO:0000313" key="8">
    <source>
        <dbReference type="EMBL" id="RXG20833.1"/>
    </source>
</evidence>